<feature type="compositionally biased region" description="Low complexity" evidence="1">
    <location>
        <begin position="106"/>
        <end position="120"/>
    </location>
</feature>
<sequence length="160" mass="17915">MSPARFSGCDLSDDDDEEEAKEEEEEEHMDEDEDRMLFFIAVDDVIFTIMVPEILILERLKAARGGFWYNGDDFDNLNTNQAKQAGTLDSRSNSTNNDHSNKRNKTNSNSNNNNENVYDNSDGDTDTNTDDSNSRRSVLTRGGAMAGAPLAALRQRRGLI</sequence>
<accession>A0A1Q9D0U4</accession>
<comment type="caution">
    <text evidence="2">The sequence shown here is derived from an EMBL/GenBank/DDBJ whole genome shotgun (WGS) entry which is preliminary data.</text>
</comment>
<proteinExistence type="predicted"/>
<dbReference type="EMBL" id="LSRX01000794">
    <property type="protein sequence ID" value="OLP88796.1"/>
    <property type="molecule type" value="Genomic_DNA"/>
</dbReference>
<dbReference type="AlphaFoldDB" id="A0A1Q9D0U4"/>
<feature type="region of interest" description="Disordered" evidence="1">
    <location>
        <begin position="85"/>
        <end position="143"/>
    </location>
</feature>
<keyword evidence="3" id="KW-1185">Reference proteome</keyword>
<evidence type="ECO:0000313" key="2">
    <source>
        <dbReference type="EMBL" id="OLP88796.1"/>
    </source>
</evidence>
<organism evidence="2 3">
    <name type="scientific">Symbiodinium microadriaticum</name>
    <name type="common">Dinoflagellate</name>
    <name type="synonym">Zooxanthella microadriatica</name>
    <dbReference type="NCBI Taxonomy" id="2951"/>
    <lineage>
        <taxon>Eukaryota</taxon>
        <taxon>Sar</taxon>
        <taxon>Alveolata</taxon>
        <taxon>Dinophyceae</taxon>
        <taxon>Suessiales</taxon>
        <taxon>Symbiodiniaceae</taxon>
        <taxon>Symbiodinium</taxon>
    </lineage>
</organism>
<gene>
    <name evidence="2" type="ORF">AK812_SmicGene29823</name>
</gene>
<feature type="compositionally biased region" description="Acidic residues" evidence="1">
    <location>
        <begin position="11"/>
        <end position="32"/>
    </location>
</feature>
<name>A0A1Q9D0U4_SYMMI</name>
<protein>
    <submittedName>
        <fullName evidence="2">Uncharacterized protein</fullName>
    </submittedName>
</protein>
<feature type="compositionally biased region" description="Polar residues" evidence="1">
    <location>
        <begin position="85"/>
        <end position="98"/>
    </location>
</feature>
<evidence type="ECO:0000256" key="1">
    <source>
        <dbReference type="SAM" id="MobiDB-lite"/>
    </source>
</evidence>
<reference evidence="2 3" key="1">
    <citation type="submission" date="2016-02" db="EMBL/GenBank/DDBJ databases">
        <title>Genome analysis of coral dinoflagellate symbionts highlights evolutionary adaptations to a symbiotic lifestyle.</title>
        <authorList>
            <person name="Aranda M."/>
            <person name="Li Y."/>
            <person name="Liew Y.J."/>
            <person name="Baumgarten S."/>
            <person name="Simakov O."/>
            <person name="Wilson M."/>
            <person name="Piel J."/>
            <person name="Ashoor H."/>
            <person name="Bougouffa S."/>
            <person name="Bajic V.B."/>
            <person name="Ryu T."/>
            <person name="Ravasi T."/>
            <person name="Bayer T."/>
            <person name="Micklem G."/>
            <person name="Kim H."/>
            <person name="Bhak J."/>
            <person name="Lajeunesse T.C."/>
            <person name="Voolstra C.R."/>
        </authorList>
    </citation>
    <scope>NUCLEOTIDE SEQUENCE [LARGE SCALE GENOMIC DNA]</scope>
    <source>
        <strain evidence="2 3">CCMP2467</strain>
    </source>
</reference>
<dbReference type="Proteomes" id="UP000186817">
    <property type="component" value="Unassembled WGS sequence"/>
</dbReference>
<feature type="region of interest" description="Disordered" evidence="1">
    <location>
        <begin position="1"/>
        <end position="32"/>
    </location>
</feature>
<evidence type="ECO:0000313" key="3">
    <source>
        <dbReference type="Proteomes" id="UP000186817"/>
    </source>
</evidence>